<dbReference type="OrthoDB" id="5954824at2759"/>
<dbReference type="AlphaFoldDB" id="A0A135LDX6"/>
<dbReference type="InterPro" id="IPR036390">
    <property type="entry name" value="WH_DNA-bd_sf"/>
</dbReference>
<evidence type="ECO:0000256" key="4">
    <source>
        <dbReference type="ARBA" id="ARBA00023163"/>
    </source>
</evidence>
<dbReference type="PROSITE" id="PS50039">
    <property type="entry name" value="FORK_HEAD_3"/>
    <property type="match status" value="1"/>
</dbReference>
<name>A0A135LDX6_PENPA</name>
<proteinExistence type="predicted"/>
<dbReference type="PROSITE" id="PS00658">
    <property type="entry name" value="FORK_HEAD_2"/>
    <property type="match status" value="1"/>
</dbReference>
<feature type="region of interest" description="Disordered" evidence="7">
    <location>
        <begin position="413"/>
        <end position="433"/>
    </location>
</feature>
<keyword evidence="5 6" id="KW-0539">Nucleus</keyword>
<feature type="compositionally biased region" description="Polar residues" evidence="7">
    <location>
        <begin position="29"/>
        <end position="41"/>
    </location>
</feature>
<feature type="region of interest" description="Disordered" evidence="7">
    <location>
        <begin position="141"/>
        <end position="202"/>
    </location>
</feature>
<feature type="compositionally biased region" description="Pro residues" evidence="7">
    <location>
        <begin position="147"/>
        <end position="157"/>
    </location>
</feature>
<keyword evidence="2" id="KW-0805">Transcription regulation</keyword>
<evidence type="ECO:0000256" key="7">
    <source>
        <dbReference type="SAM" id="MobiDB-lite"/>
    </source>
</evidence>
<feature type="region of interest" description="Disordered" evidence="7">
    <location>
        <begin position="1"/>
        <end position="41"/>
    </location>
</feature>
<organism evidence="9 10">
    <name type="scientific">Penicillium patulum</name>
    <name type="common">Penicillium griseofulvum</name>
    <dbReference type="NCBI Taxonomy" id="5078"/>
    <lineage>
        <taxon>Eukaryota</taxon>
        <taxon>Fungi</taxon>
        <taxon>Dikarya</taxon>
        <taxon>Ascomycota</taxon>
        <taxon>Pezizomycotina</taxon>
        <taxon>Eurotiomycetes</taxon>
        <taxon>Eurotiomycetidae</taxon>
        <taxon>Eurotiales</taxon>
        <taxon>Aspergillaceae</taxon>
        <taxon>Penicillium</taxon>
    </lineage>
</organism>
<sequence>MDFSFPSHHFDRVQISDQDPKPDLLSQPEAPSQGTSNLTATTNGFSVADWARWRSQSAPLSPRHYEGYSLPHVADGETYGLGPLPQEPIGDPNGYLDYRTNVNPGIATATFEALAPQVDDGHSDWPLLQSPHAFKDQSYNYPQLVPFQPPPDSPPSPLSEVSSYHSPQSLAASSPGMANPTGDRLSPRSSTGDNREERPGQPPYSVLIYQALKEAPGNKLQLQSIYAWFEANTDKGGDPNAKGWQNSIRHNLSMNAGFEAVKEEVGPGKKAVNFWRLTPEAIHSGGIQSTTRYRKLQHQKKAVGSGHRGPTRQSSESKRVPATKVVKSRSTNSPHSERAEAYHHQVLNTNLNIGHEYDPMSFPATQRHMQYPMGPIVGCTPLQDNNTVFVDTNGPGSAFDVGHDWYAPGSGFNRVQDPLDGPGRSSWDLKKEI</sequence>
<keyword evidence="3 6" id="KW-0238">DNA-binding</keyword>
<dbReference type="GO" id="GO:0005634">
    <property type="term" value="C:nucleus"/>
    <property type="evidence" value="ECO:0007669"/>
    <property type="project" value="UniProtKB-SubCell"/>
</dbReference>
<evidence type="ECO:0000256" key="5">
    <source>
        <dbReference type="ARBA" id="ARBA00023242"/>
    </source>
</evidence>
<dbReference type="SUPFAM" id="SSF46785">
    <property type="entry name" value="Winged helix' DNA-binding domain"/>
    <property type="match status" value="1"/>
</dbReference>
<feature type="region of interest" description="Disordered" evidence="7">
    <location>
        <begin position="296"/>
        <end position="340"/>
    </location>
</feature>
<evidence type="ECO:0000313" key="10">
    <source>
        <dbReference type="Proteomes" id="UP000070168"/>
    </source>
</evidence>
<dbReference type="InterPro" id="IPR001766">
    <property type="entry name" value="Fork_head_dom"/>
</dbReference>
<comment type="caution">
    <text evidence="9">The sequence shown here is derived from an EMBL/GenBank/DDBJ whole genome shotgun (WGS) entry which is preliminary data.</text>
</comment>
<dbReference type="InterPro" id="IPR030456">
    <property type="entry name" value="TF_fork_head_CS_2"/>
</dbReference>
<evidence type="ECO:0000259" key="8">
    <source>
        <dbReference type="PROSITE" id="PS50039"/>
    </source>
</evidence>
<evidence type="ECO:0000313" key="9">
    <source>
        <dbReference type="EMBL" id="KXG47172.1"/>
    </source>
</evidence>
<dbReference type="Proteomes" id="UP000070168">
    <property type="component" value="Unassembled WGS sequence"/>
</dbReference>
<evidence type="ECO:0000256" key="2">
    <source>
        <dbReference type="ARBA" id="ARBA00023015"/>
    </source>
</evidence>
<dbReference type="GO" id="GO:0000978">
    <property type="term" value="F:RNA polymerase II cis-regulatory region sequence-specific DNA binding"/>
    <property type="evidence" value="ECO:0007669"/>
    <property type="project" value="TreeGrafter"/>
</dbReference>
<protein>
    <submittedName>
        <fullName evidence="9">Winged helix-turn-helix transcription repressor DNA-binding</fullName>
    </submittedName>
</protein>
<feature type="compositionally biased region" description="Basic and acidic residues" evidence="7">
    <location>
        <begin position="8"/>
        <end position="22"/>
    </location>
</feature>
<dbReference type="OMA" id="NAKGWQN"/>
<feature type="DNA-binding region" description="Fork-head" evidence="6">
    <location>
        <begin position="204"/>
        <end position="297"/>
    </location>
</feature>
<comment type="subcellular location">
    <subcellularLocation>
        <location evidence="1 6">Nucleus</location>
    </subcellularLocation>
</comment>
<dbReference type="EMBL" id="LHQR01000067">
    <property type="protein sequence ID" value="KXG47172.1"/>
    <property type="molecule type" value="Genomic_DNA"/>
</dbReference>
<keyword evidence="10" id="KW-1185">Reference proteome</keyword>
<dbReference type="Pfam" id="PF00250">
    <property type="entry name" value="Forkhead"/>
    <property type="match status" value="1"/>
</dbReference>
<evidence type="ECO:0000256" key="1">
    <source>
        <dbReference type="ARBA" id="ARBA00004123"/>
    </source>
</evidence>
<evidence type="ECO:0000256" key="6">
    <source>
        <dbReference type="PROSITE-ProRule" id="PRU00089"/>
    </source>
</evidence>
<dbReference type="RefSeq" id="XP_040645708.1">
    <property type="nucleotide sequence ID" value="XM_040791631.1"/>
</dbReference>
<dbReference type="GeneID" id="63706931"/>
<dbReference type="SMART" id="SM00339">
    <property type="entry name" value="FH"/>
    <property type="match status" value="1"/>
</dbReference>
<reference evidence="9 10" key="1">
    <citation type="journal article" date="2016" name="BMC Genomics">
        <title>Genome sequencing and secondary metabolism of the postharvest pathogen Penicillium griseofulvum.</title>
        <authorList>
            <person name="Banani H."/>
            <person name="Marcet-Houben M."/>
            <person name="Ballester A.R."/>
            <person name="Abbruscato P."/>
            <person name="Gonzalez-Candelas L."/>
            <person name="Gabaldon T."/>
            <person name="Spadaro D."/>
        </authorList>
    </citation>
    <scope>NUCLEOTIDE SEQUENCE [LARGE SCALE GENOMIC DNA]</scope>
    <source>
        <strain evidence="9 10">PG3</strain>
    </source>
</reference>
<evidence type="ECO:0000256" key="3">
    <source>
        <dbReference type="ARBA" id="ARBA00023125"/>
    </source>
</evidence>
<dbReference type="GO" id="GO:0000981">
    <property type="term" value="F:DNA-binding transcription factor activity, RNA polymerase II-specific"/>
    <property type="evidence" value="ECO:0007669"/>
    <property type="project" value="TreeGrafter"/>
</dbReference>
<dbReference type="Gene3D" id="1.10.10.10">
    <property type="entry name" value="Winged helix-like DNA-binding domain superfamily/Winged helix DNA-binding domain"/>
    <property type="match status" value="1"/>
</dbReference>
<accession>A0A135LDX6</accession>
<dbReference type="InterPro" id="IPR036388">
    <property type="entry name" value="WH-like_DNA-bd_sf"/>
</dbReference>
<dbReference type="PANTHER" id="PTHR45881">
    <property type="entry name" value="CHECKPOINT SUPPRESSOR 1-LIKE, ISOFORM A-RELATED"/>
    <property type="match status" value="1"/>
</dbReference>
<keyword evidence="4" id="KW-0804">Transcription</keyword>
<dbReference type="PANTHER" id="PTHR45881:SF5">
    <property type="entry name" value="FORK-HEAD DOMAIN-CONTAINING PROTEIN"/>
    <property type="match status" value="1"/>
</dbReference>
<gene>
    <name evidence="9" type="ORF">PGRI_039180</name>
</gene>
<feature type="domain" description="Fork-head" evidence="8">
    <location>
        <begin position="204"/>
        <end position="297"/>
    </location>
</feature>
<dbReference type="STRING" id="5078.A0A135LDX6"/>